<dbReference type="EMBL" id="BSUJ01000001">
    <property type="protein sequence ID" value="GMA19277.1"/>
    <property type="molecule type" value="Genomic_DNA"/>
</dbReference>
<reference evidence="2" key="1">
    <citation type="journal article" date="2019" name="Int. J. Syst. Evol. Microbiol.">
        <title>The Global Catalogue of Microorganisms (GCM) 10K type strain sequencing project: providing services to taxonomists for standard genome sequencing and annotation.</title>
        <authorList>
            <consortium name="The Broad Institute Genomics Platform"/>
            <consortium name="The Broad Institute Genome Sequencing Center for Infectious Disease"/>
            <person name="Wu L."/>
            <person name="Ma J."/>
        </authorList>
    </citation>
    <scope>NUCLEOTIDE SEQUENCE [LARGE SCALE GENOMIC DNA]</scope>
    <source>
        <strain evidence="2">NBRC 105830</strain>
    </source>
</reference>
<dbReference type="InterPro" id="IPR023214">
    <property type="entry name" value="HAD_sf"/>
</dbReference>
<dbReference type="Proteomes" id="UP001157109">
    <property type="component" value="Unassembled WGS sequence"/>
</dbReference>
<dbReference type="Pfam" id="PF00702">
    <property type="entry name" value="Hydrolase"/>
    <property type="match status" value="1"/>
</dbReference>
<proteinExistence type="predicted"/>
<dbReference type="PANTHER" id="PTHR43611:SF3">
    <property type="entry name" value="FLAVIN MONONUCLEOTIDE HYDROLASE 1, CHLOROPLATIC"/>
    <property type="match status" value="1"/>
</dbReference>
<comment type="caution">
    <text evidence="1">The sequence shown here is derived from an EMBL/GenBank/DDBJ whole genome shotgun (WGS) entry which is preliminary data.</text>
</comment>
<organism evidence="1 2">
    <name type="scientific">Arsenicicoccus piscis</name>
    <dbReference type="NCBI Taxonomy" id="673954"/>
    <lineage>
        <taxon>Bacteria</taxon>
        <taxon>Bacillati</taxon>
        <taxon>Actinomycetota</taxon>
        <taxon>Actinomycetes</taxon>
        <taxon>Micrococcales</taxon>
        <taxon>Intrasporangiaceae</taxon>
        <taxon>Arsenicicoccus</taxon>
    </lineage>
</organism>
<dbReference type="InterPro" id="IPR006439">
    <property type="entry name" value="HAD-SF_hydro_IA"/>
</dbReference>
<dbReference type="NCBIfam" id="TIGR01509">
    <property type="entry name" value="HAD-SF-IA-v3"/>
    <property type="match status" value="1"/>
</dbReference>
<dbReference type="RefSeq" id="WP_241441830.1">
    <property type="nucleotide sequence ID" value="NZ_BSUJ01000001.1"/>
</dbReference>
<gene>
    <name evidence="1" type="ORF">GCM10025862_12980</name>
</gene>
<dbReference type="Gene3D" id="3.40.50.1000">
    <property type="entry name" value="HAD superfamily/HAD-like"/>
    <property type="match status" value="1"/>
</dbReference>
<sequence length="207" mass="22703">MHPQAVVFDLGQVLIAWDPHPAIAAAVGPERATVYLSDEGVDFVGWNHLQDAGRPFDEAEAEAIGRLPHYADEIRAYRTHYAESLRGEIPGTVALLRELHAAGVPLFALTNWPAETFGVARERFDWLELFHDIVVSGEEGAAKPDPALFNALEKRMGLPLTQAFFTDDSPRNVLAASACGLDAVLFTDAEALRRELVSRGLPVRPRP</sequence>
<dbReference type="PRINTS" id="PR00413">
    <property type="entry name" value="HADHALOGNASE"/>
</dbReference>
<protein>
    <submittedName>
        <fullName evidence="1">Hydrolase</fullName>
    </submittedName>
</protein>
<evidence type="ECO:0000313" key="2">
    <source>
        <dbReference type="Proteomes" id="UP001157109"/>
    </source>
</evidence>
<dbReference type="SFLD" id="SFLDS00003">
    <property type="entry name" value="Haloacid_Dehalogenase"/>
    <property type="match status" value="1"/>
</dbReference>
<dbReference type="PANTHER" id="PTHR43611">
    <property type="entry name" value="ALPHA-D-GLUCOSE 1-PHOSPHATE PHOSPHATASE"/>
    <property type="match status" value="1"/>
</dbReference>
<dbReference type="CDD" id="cd02603">
    <property type="entry name" value="HAD_sEH-N_like"/>
    <property type="match status" value="1"/>
</dbReference>
<keyword evidence="2" id="KW-1185">Reference proteome</keyword>
<dbReference type="SFLD" id="SFLDG01129">
    <property type="entry name" value="C1.5:_HAD__Beta-PGM__Phosphata"/>
    <property type="match status" value="1"/>
</dbReference>
<keyword evidence="1" id="KW-0378">Hydrolase</keyword>
<dbReference type="GO" id="GO:0016787">
    <property type="term" value="F:hydrolase activity"/>
    <property type="evidence" value="ECO:0007669"/>
    <property type="project" value="UniProtKB-KW"/>
</dbReference>
<evidence type="ECO:0000313" key="1">
    <source>
        <dbReference type="EMBL" id="GMA19277.1"/>
    </source>
</evidence>
<name>A0ABQ6HMS0_9MICO</name>
<accession>A0ABQ6HMS0</accession>
<dbReference type="InterPro" id="IPR036412">
    <property type="entry name" value="HAD-like_sf"/>
</dbReference>
<dbReference type="SUPFAM" id="SSF56784">
    <property type="entry name" value="HAD-like"/>
    <property type="match status" value="1"/>
</dbReference>